<organism evidence="4 5">
    <name type="scientific">Sphaerotilus mobilis</name>
    <dbReference type="NCBI Taxonomy" id="47994"/>
    <lineage>
        <taxon>Bacteria</taxon>
        <taxon>Pseudomonadati</taxon>
        <taxon>Pseudomonadota</taxon>
        <taxon>Betaproteobacteria</taxon>
        <taxon>Burkholderiales</taxon>
        <taxon>Sphaerotilaceae</taxon>
        <taxon>Sphaerotilus</taxon>
    </lineage>
</organism>
<evidence type="ECO:0000256" key="1">
    <source>
        <dbReference type="ARBA" id="ARBA00012528"/>
    </source>
</evidence>
<dbReference type="Proteomes" id="UP000293433">
    <property type="component" value="Unassembled WGS sequence"/>
</dbReference>
<evidence type="ECO:0000256" key="2">
    <source>
        <dbReference type="ARBA" id="ARBA00034247"/>
    </source>
</evidence>
<dbReference type="GO" id="GO:0043709">
    <property type="term" value="P:cell adhesion involved in single-species biofilm formation"/>
    <property type="evidence" value="ECO:0007669"/>
    <property type="project" value="TreeGrafter"/>
</dbReference>
<gene>
    <name evidence="4" type="ORF">EV685_0889</name>
</gene>
<dbReference type="InterPro" id="IPR050469">
    <property type="entry name" value="Diguanylate_Cyclase"/>
</dbReference>
<dbReference type="InterPro" id="IPR035965">
    <property type="entry name" value="PAS-like_dom_sf"/>
</dbReference>
<dbReference type="SUPFAM" id="SSF55785">
    <property type="entry name" value="PYP-like sensor domain (PAS domain)"/>
    <property type="match status" value="1"/>
</dbReference>
<accession>A0A4Q7LUP5</accession>
<dbReference type="InterPro" id="IPR043128">
    <property type="entry name" value="Rev_trsase/Diguanyl_cyclase"/>
</dbReference>
<dbReference type="EC" id="2.7.7.65" evidence="1"/>
<dbReference type="AlphaFoldDB" id="A0A4Q7LUP5"/>
<dbReference type="EMBL" id="SGWV01000007">
    <property type="protein sequence ID" value="RZS58594.1"/>
    <property type="molecule type" value="Genomic_DNA"/>
</dbReference>
<dbReference type="NCBIfam" id="TIGR00254">
    <property type="entry name" value="GGDEF"/>
    <property type="match status" value="1"/>
</dbReference>
<dbReference type="SUPFAM" id="SSF55073">
    <property type="entry name" value="Nucleotide cyclase"/>
    <property type="match status" value="1"/>
</dbReference>
<dbReference type="PROSITE" id="PS50887">
    <property type="entry name" value="GGDEF"/>
    <property type="match status" value="1"/>
</dbReference>
<dbReference type="SMART" id="SM00267">
    <property type="entry name" value="GGDEF"/>
    <property type="match status" value="1"/>
</dbReference>
<evidence type="ECO:0000259" key="3">
    <source>
        <dbReference type="PROSITE" id="PS50887"/>
    </source>
</evidence>
<dbReference type="GO" id="GO:1902201">
    <property type="term" value="P:negative regulation of bacterial-type flagellum-dependent cell motility"/>
    <property type="evidence" value="ECO:0007669"/>
    <property type="project" value="TreeGrafter"/>
</dbReference>
<dbReference type="OrthoDB" id="9813903at2"/>
<name>A0A4Q7LUP5_9BURK</name>
<dbReference type="InterPro" id="IPR000160">
    <property type="entry name" value="GGDEF_dom"/>
</dbReference>
<dbReference type="PANTHER" id="PTHR45138:SF9">
    <property type="entry name" value="DIGUANYLATE CYCLASE DGCM-RELATED"/>
    <property type="match status" value="1"/>
</dbReference>
<dbReference type="Pfam" id="PF00990">
    <property type="entry name" value="GGDEF"/>
    <property type="match status" value="1"/>
</dbReference>
<reference evidence="4 5" key="1">
    <citation type="submission" date="2019-02" db="EMBL/GenBank/DDBJ databases">
        <title>Genomic Encyclopedia of Type Strains, Phase IV (KMG-IV): sequencing the most valuable type-strain genomes for metagenomic binning, comparative biology and taxonomic classification.</title>
        <authorList>
            <person name="Goeker M."/>
        </authorList>
    </citation>
    <scope>NUCLEOTIDE SEQUENCE [LARGE SCALE GENOMIC DNA]</scope>
    <source>
        <strain evidence="4 5">DSM 10617</strain>
    </source>
</reference>
<dbReference type="GO" id="GO:0052621">
    <property type="term" value="F:diguanylate cyclase activity"/>
    <property type="evidence" value="ECO:0007669"/>
    <property type="project" value="UniProtKB-EC"/>
</dbReference>
<proteinExistence type="predicted"/>
<sequence length="441" mass="47985">MNPLPEPGDAALLELLYAVPVGLVQFDEDGRIALINSMAAQLLLPLSDGARLDNFYALLDGLLPSLRAQALTRQSPDGMVCDGLRIEIEADPPRRPQSQILTLAIKKISQGRLVATLKDISAQVRRERQLQRNEAWSHAIHPGTRGRALGGIDERGVVVDWDGEPTTGKGLGHGRDTVIGRPLALLYADGAITEERVLDRLREADLNGWSLDEGWLQRDDGSRYWGSVLLVPLRLHGADAEADADPVPGGDPAPVARYTLVIRDISDQRASLEAHRRESACDHLTGIANRRTFFDAAELELLRWRRAPRPLSLLMIDADRFKRINDRHGHAAGDAVLRHLAVLLSLTFRQVDVAARIGGEEFAVLLPSTALGPALGVAERLRQAVADAEVAVDGLPLRYTVSIGVATMDDTIEDIGDLLKRADKALYAAKAAGRNLVMGPL</sequence>
<dbReference type="Gene3D" id="3.30.70.270">
    <property type="match status" value="1"/>
</dbReference>
<evidence type="ECO:0000313" key="4">
    <source>
        <dbReference type="EMBL" id="RZS58594.1"/>
    </source>
</evidence>
<evidence type="ECO:0000313" key="5">
    <source>
        <dbReference type="Proteomes" id="UP000293433"/>
    </source>
</evidence>
<dbReference type="FunFam" id="3.30.70.270:FF:000001">
    <property type="entry name" value="Diguanylate cyclase domain protein"/>
    <property type="match status" value="1"/>
</dbReference>
<dbReference type="CDD" id="cd01949">
    <property type="entry name" value="GGDEF"/>
    <property type="match status" value="1"/>
</dbReference>
<dbReference type="InterPro" id="IPR029787">
    <property type="entry name" value="Nucleotide_cyclase"/>
</dbReference>
<protein>
    <recommendedName>
        <fullName evidence="1">diguanylate cyclase</fullName>
        <ecNumber evidence="1">2.7.7.65</ecNumber>
    </recommendedName>
</protein>
<dbReference type="GO" id="GO:0005886">
    <property type="term" value="C:plasma membrane"/>
    <property type="evidence" value="ECO:0007669"/>
    <property type="project" value="TreeGrafter"/>
</dbReference>
<dbReference type="RefSeq" id="WP_130480723.1">
    <property type="nucleotide sequence ID" value="NZ_SGWV01000007.1"/>
</dbReference>
<keyword evidence="5" id="KW-1185">Reference proteome</keyword>
<dbReference type="Gene3D" id="3.30.450.20">
    <property type="entry name" value="PAS domain"/>
    <property type="match status" value="1"/>
</dbReference>
<feature type="domain" description="GGDEF" evidence="3">
    <location>
        <begin position="309"/>
        <end position="441"/>
    </location>
</feature>
<comment type="catalytic activity">
    <reaction evidence="2">
        <text>2 GTP = 3',3'-c-di-GMP + 2 diphosphate</text>
        <dbReference type="Rhea" id="RHEA:24898"/>
        <dbReference type="ChEBI" id="CHEBI:33019"/>
        <dbReference type="ChEBI" id="CHEBI:37565"/>
        <dbReference type="ChEBI" id="CHEBI:58805"/>
        <dbReference type="EC" id="2.7.7.65"/>
    </reaction>
</comment>
<comment type="caution">
    <text evidence="4">The sequence shown here is derived from an EMBL/GenBank/DDBJ whole genome shotgun (WGS) entry which is preliminary data.</text>
</comment>
<dbReference type="PANTHER" id="PTHR45138">
    <property type="entry name" value="REGULATORY COMPONENTS OF SENSORY TRANSDUCTION SYSTEM"/>
    <property type="match status" value="1"/>
</dbReference>